<dbReference type="Pfam" id="PF13920">
    <property type="entry name" value="zf-C3HC4_3"/>
    <property type="match status" value="1"/>
</dbReference>
<evidence type="ECO:0000259" key="3">
    <source>
        <dbReference type="PROSITE" id="PS50089"/>
    </source>
</evidence>
<keyword evidence="2" id="KW-0863">Zinc-finger</keyword>
<dbReference type="EMBL" id="MF974563">
    <property type="protein sequence ID" value="AUF82010.1"/>
    <property type="molecule type" value="Genomic_DNA"/>
</dbReference>
<dbReference type="InterPro" id="IPR001370">
    <property type="entry name" value="BIR_rpt"/>
</dbReference>
<proteinExistence type="predicted"/>
<evidence type="ECO:0000313" key="4">
    <source>
        <dbReference type="EMBL" id="AUF82010.1"/>
    </source>
</evidence>
<dbReference type="PANTHER" id="PTHR10044:SF174">
    <property type="entry name" value="DEATH-ASSOCIATED INHIBITOR OF APOPTOSIS 1"/>
    <property type="match status" value="1"/>
</dbReference>
<dbReference type="GO" id="GO:0031398">
    <property type="term" value="P:positive regulation of protein ubiquitination"/>
    <property type="evidence" value="ECO:0007669"/>
    <property type="project" value="TreeGrafter"/>
</dbReference>
<dbReference type="GO" id="GO:0061630">
    <property type="term" value="F:ubiquitin protein ligase activity"/>
    <property type="evidence" value="ECO:0007669"/>
    <property type="project" value="TreeGrafter"/>
</dbReference>
<keyword evidence="2" id="KW-0862">Zinc</keyword>
<dbReference type="GO" id="GO:0008270">
    <property type="term" value="F:zinc ion binding"/>
    <property type="evidence" value="ECO:0007669"/>
    <property type="project" value="UniProtKB-KW"/>
</dbReference>
<dbReference type="FunFam" id="1.10.1170.10:FF:000003">
    <property type="entry name" value="E3 ubiquitin-protein ligase XIAP"/>
    <property type="match status" value="1"/>
</dbReference>
<protein>
    <submittedName>
        <fullName evidence="4">Iap-3</fullName>
    </submittedName>
</protein>
<evidence type="ECO:0000256" key="2">
    <source>
        <dbReference type="PROSITE-ProRule" id="PRU00175"/>
    </source>
</evidence>
<dbReference type="GO" id="GO:0051726">
    <property type="term" value="P:regulation of cell cycle"/>
    <property type="evidence" value="ECO:0007669"/>
    <property type="project" value="TreeGrafter"/>
</dbReference>
<dbReference type="GO" id="GO:0043027">
    <property type="term" value="F:cysteine-type endopeptidase inhibitor activity involved in apoptotic process"/>
    <property type="evidence" value="ECO:0007669"/>
    <property type="project" value="TreeGrafter"/>
</dbReference>
<dbReference type="PROSITE" id="PS50143">
    <property type="entry name" value="BIR_REPEAT_2"/>
    <property type="match status" value="2"/>
</dbReference>
<dbReference type="SMART" id="SM00238">
    <property type="entry name" value="BIR"/>
    <property type="match status" value="2"/>
</dbReference>
<keyword evidence="1" id="KW-0053">Apoptosis</keyword>
<dbReference type="Gene3D" id="1.10.1170.10">
    <property type="entry name" value="Inhibitor Of Apoptosis Protein (2mihbC-IAP-1), Chain A"/>
    <property type="match status" value="2"/>
</dbReference>
<organismHost>
    <name type="scientific">Tortricidae</name>
    <dbReference type="NCBI Taxonomy" id="7139"/>
</organismHost>
<dbReference type="InterPro" id="IPR050784">
    <property type="entry name" value="IAP"/>
</dbReference>
<dbReference type="CDD" id="cd00022">
    <property type="entry name" value="BIR"/>
    <property type="match status" value="2"/>
</dbReference>
<accession>A0A2H4ZKC5</accession>
<dbReference type="SUPFAM" id="SSF57924">
    <property type="entry name" value="Inhibitor of apoptosis (IAP) repeat"/>
    <property type="match status" value="2"/>
</dbReference>
<dbReference type="PANTHER" id="PTHR10044">
    <property type="entry name" value="INHIBITOR OF APOPTOSIS"/>
    <property type="match status" value="1"/>
</dbReference>
<dbReference type="Pfam" id="PF00653">
    <property type="entry name" value="BIR"/>
    <property type="match status" value="2"/>
</dbReference>
<feature type="domain" description="RING-type" evidence="3">
    <location>
        <begin position="208"/>
        <end position="243"/>
    </location>
</feature>
<evidence type="ECO:0000256" key="1">
    <source>
        <dbReference type="ARBA" id="ARBA00022703"/>
    </source>
</evidence>
<keyword evidence="2" id="KW-0479">Metal-binding</keyword>
<dbReference type="PROSITE" id="PS50089">
    <property type="entry name" value="ZF_RING_2"/>
    <property type="match status" value="1"/>
</dbReference>
<sequence length="255" mass="29822">MESEVERLKTFVDWPVVFLSPQLLAKNGFYYLGRSDEVRCAFCKVEIMRWKEDDDPETEHRKWSPQCSLFRGNGVDIPPQKEEEKLTGPAHDGYISHRSRLDSFKTWPCSMTQKADDMAQAGFFYTGKGDRVICYYCDGKLSMWERDEDPWEEHARWYGSCAFLKLVKGEEFIQKIHSERCMLKNESLPPSPQTQKLEDAENDNDLLCKICFDKERNVCFVPCHHVVACVWCALVFKKCPACQQDIKDVIRLYFV</sequence>
<organism evidence="4">
    <name type="scientific">Cryptophlebia leucotreta granulosis virus</name>
    <name type="common">ClGV</name>
    <name type="synonym">Cryptophlebia leucotreta granulovirus</name>
    <dbReference type="NCBI Taxonomy" id="35254"/>
    <lineage>
        <taxon>Viruses</taxon>
        <taxon>Viruses incertae sedis</taxon>
        <taxon>Naldaviricetes</taxon>
        <taxon>Lefavirales</taxon>
        <taxon>Baculoviridae</taxon>
        <taxon>Betabaculovirus</taxon>
        <taxon>Betabaculovirus cryleucotretae</taxon>
    </lineage>
</organism>
<dbReference type="Gene3D" id="3.30.40.10">
    <property type="entry name" value="Zinc/RING finger domain, C3HC4 (zinc finger)"/>
    <property type="match status" value="1"/>
</dbReference>
<dbReference type="InterPro" id="IPR001841">
    <property type="entry name" value="Znf_RING"/>
</dbReference>
<name>A0A2H4ZKC5_GVCL</name>
<reference evidence="4" key="1">
    <citation type="journal article" date="2017" name="Int. J. Mol. Sci.">
        <title>Genome Analysis and Genetic Stability of the Cryptophlebia leucotreta Granulovirus (CrleGV-SA) after 15 Years of Commercial Use as a Biopesticide.</title>
        <authorList>
            <person name="van der Merwe M."/>
            <person name="Jukes M.D."/>
            <person name="Rabalski L."/>
            <person name="Knox C."/>
            <person name="Opoku-Debrah J.K."/>
            <person name="Moore S.D."/>
            <person name="Krejmer-Rabalska M."/>
            <person name="Szewczyk B."/>
            <person name="Hill M.P."/>
        </authorList>
    </citation>
    <scope>NUCLEOTIDE SEQUENCE</scope>
    <source>
        <strain evidence="4">CrleGV-SA</strain>
    </source>
</reference>
<dbReference type="InterPro" id="IPR013083">
    <property type="entry name" value="Znf_RING/FYVE/PHD"/>
</dbReference>